<evidence type="ECO:0000313" key="2">
    <source>
        <dbReference type="Proteomes" id="UP000762676"/>
    </source>
</evidence>
<feature type="non-terminal residue" evidence="1">
    <location>
        <position position="58"/>
    </location>
</feature>
<evidence type="ECO:0000313" key="1">
    <source>
        <dbReference type="EMBL" id="GFR78366.1"/>
    </source>
</evidence>
<dbReference type="Proteomes" id="UP000762676">
    <property type="component" value="Unassembled WGS sequence"/>
</dbReference>
<sequence>AYDTCEKEWLDRGQTGDQCASAVKWQECLDAAYDKGVCTGNHGQMTVLDQELDTHCDE</sequence>
<dbReference type="EMBL" id="BMAT01001019">
    <property type="protein sequence ID" value="GFR78366.1"/>
    <property type="molecule type" value="Genomic_DNA"/>
</dbReference>
<proteinExistence type="predicted"/>
<feature type="non-terminal residue" evidence="1">
    <location>
        <position position="1"/>
    </location>
</feature>
<organism evidence="1 2">
    <name type="scientific">Elysia marginata</name>
    <dbReference type="NCBI Taxonomy" id="1093978"/>
    <lineage>
        <taxon>Eukaryota</taxon>
        <taxon>Metazoa</taxon>
        <taxon>Spiralia</taxon>
        <taxon>Lophotrochozoa</taxon>
        <taxon>Mollusca</taxon>
        <taxon>Gastropoda</taxon>
        <taxon>Heterobranchia</taxon>
        <taxon>Euthyneura</taxon>
        <taxon>Panpulmonata</taxon>
        <taxon>Sacoglossa</taxon>
        <taxon>Placobranchoidea</taxon>
        <taxon>Plakobranchidae</taxon>
        <taxon>Elysia</taxon>
    </lineage>
</organism>
<dbReference type="AlphaFoldDB" id="A0AAV4G127"/>
<accession>A0AAV4G127</accession>
<reference evidence="1 2" key="1">
    <citation type="journal article" date="2021" name="Elife">
        <title>Chloroplast acquisition without the gene transfer in kleptoplastic sea slugs, Plakobranchus ocellatus.</title>
        <authorList>
            <person name="Maeda T."/>
            <person name="Takahashi S."/>
            <person name="Yoshida T."/>
            <person name="Shimamura S."/>
            <person name="Takaki Y."/>
            <person name="Nagai Y."/>
            <person name="Toyoda A."/>
            <person name="Suzuki Y."/>
            <person name="Arimoto A."/>
            <person name="Ishii H."/>
            <person name="Satoh N."/>
            <person name="Nishiyama T."/>
            <person name="Hasebe M."/>
            <person name="Maruyama T."/>
            <person name="Minagawa J."/>
            <person name="Obokata J."/>
            <person name="Shigenobu S."/>
        </authorList>
    </citation>
    <scope>NUCLEOTIDE SEQUENCE [LARGE SCALE GENOMIC DNA]</scope>
</reference>
<comment type="caution">
    <text evidence="1">The sequence shown here is derived from an EMBL/GenBank/DDBJ whole genome shotgun (WGS) entry which is preliminary data.</text>
</comment>
<gene>
    <name evidence="1" type="ORF">ElyMa_000532400</name>
</gene>
<protein>
    <submittedName>
        <fullName evidence="1">Uncharacterized protein</fullName>
    </submittedName>
</protein>
<name>A0AAV4G127_9GAST</name>
<keyword evidence="2" id="KW-1185">Reference proteome</keyword>